<proteinExistence type="predicted"/>
<protein>
    <submittedName>
        <fullName evidence="7">DUF3955 domain-containing protein</fullName>
    </submittedName>
</protein>
<dbReference type="Proteomes" id="UP000275941">
    <property type="component" value="Unassembled WGS sequence"/>
</dbReference>
<evidence type="ECO:0000313" key="7">
    <source>
        <dbReference type="EMBL" id="RYU32374.1"/>
    </source>
</evidence>
<dbReference type="InterPro" id="IPR025016">
    <property type="entry name" value="DUF3955"/>
</dbReference>
<dbReference type="EMBL" id="PZZH01000001">
    <property type="protein sequence ID" value="PTN76938.1"/>
    <property type="molecule type" value="Genomic_DNA"/>
</dbReference>
<comment type="caution">
    <text evidence="7">The sequence shown here is derived from an EMBL/GenBank/DDBJ whole genome shotgun (WGS) entry which is preliminary data.</text>
</comment>
<dbReference type="Proteomes" id="UP000429730">
    <property type="component" value="Unassembled WGS sequence"/>
</dbReference>
<evidence type="ECO:0000256" key="1">
    <source>
        <dbReference type="SAM" id="Phobius"/>
    </source>
</evidence>
<reference evidence="9 10" key="2">
    <citation type="submission" date="2018-10" db="EMBL/GenBank/DDBJ databases">
        <title>Genotypes and phenotypes of Enterococci isolated from broiler chickens.</title>
        <authorList>
            <person name="Muhammad A.R."/>
            <person name="Diarra M.S."/>
        </authorList>
    </citation>
    <scope>NUCLEOTIDE SEQUENCE [LARGE SCALE GENOMIC DNA]</scope>
    <source>
        <strain evidence="5 10">LIT2 A36'</strain>
        <strain evidence="6 9">P7 C A21</strain>
    </source>
</reference>
<feature type="transmembrane region" description="Helical" evidence="1">
    <location>
        <begin position="66"/>
        <end position="83"/>
    </location>
</feature>
<dbReference type="AlphaFoldDB" id="A0A1Q8J4M9"/>
<evidence type="ECO:0000313" key="4">
    <source>
        <dbReference type="EMBL" id="PTN76938.1"/>
    </source>
</evidence>
<evidence type="ECO:0000313" key="11">
    <source>
        <dbReference type="Proteomes" id="UP000292223"/>
    </source>
</evidence>
<dbReference type="Proteomes" id="UP000292223">
    <property type="component" value="Unassembled WGS sequence"/>
</dbReference>
<feature type="transmembrane region" description="Helical" evidence="1">
    <location>
        <begin position="28"/>
        <end position="46"/>
    </location>
</feature>
<dbReference type="Proteomes" id="UP000281488">
    <property type="component" value="Unassembled WGS sequence"/>
</dbReference>
<name>A0A1Q8J4M9_ENTFL</name>
<evidence type="ECO:0000259" key="2">
    <source>
        <dbReference type="Pfam" id="PF13127"/>
    </source>
</evidence>
<evidence type="ECO:0000313" key="6">
    <source>
        <dbReference type="EMBL" id="ROY47864.1"/>
    </source>
</evidence>
<keyword evidence="1" id="KW-0812">Transmembrane</keyword>
<accession>A0A1Q8J4M9</accession>
<dbReference type="EMBL" id="WVTJ01000008">
    <property type="protein sequence ID" value="MXS52336.1"/>
    <property type="molecule type" value="Genomic_DNA"/>
</dbReference>
<dbReference type="OrthoDB" id="2194770at2"/>
<evidence type="ECO:0000313" key="8">
    <source>
        <dbReference type="Proteomes" id="UP000244140"/>
    </source>
</evidence>
<keyword evidence="1" id="KW-0472">Membrane</keyword>
<dbReference type="EMBL" id="RKOR01000036">
    <property type="protein sequence ID" value="ROY47864.1"/>
    <property type="molecule type" value="Genomic_DNA"/>
</dbReference>
<organism evidence="7 11">
    <name type="scientific">Enterococcus faecalis</name>
    <name type="common">Streptococcus faecalis</name>
    <dbReference type="NCBI Taxonomy" id="1351"/>
    <lineage>
        <taxon>Bacteria</taxon>
        <taxon>Bacillati</taxon>
        <taxon>Bacillota</taxon>
        <taxon>Bacilli</taxon>
        <taxon>Lactobacillales</taxon>
        <taxon>Enterococcaceae</taxon>
        <taxon>Enterococcus</taxon>
    </lineage>
</organism>
<reference evidence="7 11" key="3">
    <citation type="submission" date="2019-02" db="EMBL/GenBank/DDBJ databases">
        <title>From farm to fork: dissemination of Tn554::fexA-optrA in linezolid-resistant Enterococcus faecalis clones from chicken feces and meat in Tunisia.</title>
        <authorList>
            <person name="Tedim A.P."/>
            <person name="Elghaieb H."/>
            <person name="Abbassi M.S."/>
            <person name="Novais C."/>
            <person name="Hassen A."/>
            <person name="Peixe L."/>
            <person name="Freitas A.R."/>
        </authorList>
    </citation>
    <scope>NUCLEOTIDE SEQUENCE [LARGE SCALE GENOMIC DNA]</scope>
    <source>
        <strain evidence="7 11">728T</strain>
    </source>
</reference>
<sequence>MPKKKLTFLIYLSDSSLKEELKLKKYRISLFLGLISLLLFMISILVGSTLSSDGLLKEPAFFCTPLGYFFLFIALLSVITITCKEHMNQKGKTKQP</sequence>
<evidence type="ECO:0000313" key="12">
    <source>
        <dbReference type="Proteomes" id="UP000429730"/>
    </source>
</evidence>
<dbReference type="EMBL" id="RKMZ01000003">
    <property type="protein sequence ID" value="ROX33438.1"/>
    <property type="molecule type" value="Genomic_DNA"/>
</dbReference>
<evidence type="ECO:0000313" key="10">
    <source>
        <dbReference type="Proteomes" id="UP000281488"/>
    </source>
</evidence>
<gene>
    <name evidence="4" type="ORF">DAI13_03965</name>
    <name evidence="5" type="ORF">EGW16_07215</name>
    <name evidence="6" type="ORF">EGW70_11450</name>
    <name evidence="7" type="ORF">EU507_08330</name>
    <name evidence="3" type="ORF">GTI81_06260</name>
</gene>
<reference evidence="4 8" key="1">
    <citation type="submission" date="2018-04" db="EMBL/GenBank/DDBJ databases">
        <authorList>
            <person name="Van Tyne D."/>
        </authorList>
    </citation>
    <scope>NUCLEOTIDE SEQUENCE [LARGE SCALE GENOMIC DNA]</scope>
    <source>
        <strain evidence="4 8">B2535</strain>
    </source>
</reference>
<evidence type="ECO:0000313" key="3">
    <source>
        <dbReference type="EMBL" id="MXS52336.1"/>
    </source>
</evidence>
<dbReference type="EMBL" id="SEWT01000005">
    <property type="protein sequence ID" value="RYU32374.1"/>
    <property type="molecule type" value="Genomic_DNA"/>
</dbReference>
<keyword evidence="1" id="KW-1133">Transmembrane helix</keyword>
<reference evidence="3 12" key="4">
    <citation type="submission" date="2019-04" db="EMBL/GenBank/DDBJ databases">
        <title>Step-wise assembly of the neonatal virome modulated by breast feeding.</title>
        <authorList>
            <person name="Liang G."/>
            <person name="Bushman F."/>
        </authorList>
    </citation>
    <scope>NUCLEOTIDE SEQUENCE [LARGE SCALE GENOMIC DNA]</scope>
    <source>
        <strain evidence="3 12">E3754</strain>
    </source>
</reference>
<feature type="domain" description="DUF3955" evidence="2">
    <location>
        <begin position="25"/>
        <end position="84"/>
    </location>
</feature>
<evidence type="ECO:0000313" key="5">
    <source>
        <dbReference type="EMBL" id="ROX33438.1"/>
    </source>
</evidence>
<dbReference type="Proteomes" id="UP000244140">
    <property type="component" value="Unassembled WGS sequence"/>
</dbReference>
<dbReference type="Pfam" id="PF13127">
    <property type="entry name" value="DUF3955"/>
    <property type="match status" value="1"/>
</dbReference>
<evidence type="ECO:0000313" key="9">
    <source>
        <dbReference type="Proteomes" id="UP000275941"/>
    </source>
</evidence>